<gene>
    <name evidence="2" type="ORF">HHU08_01025</name>
    <name evidence="3" type="ORF">HHU08_03255</name>
    <name evidence="4" type="ORF">HHU08_07625</name>
    <name evidence="5" type="ORF">HHU08_11845</name>
    <name evidence="6" type="ORF">HHU08_13525</name>
    <name evidence="7" type="ORF">HHU08_20205</name>
</gene>
<dbReference type="EMBL" id="JABBPK010000001">
    <property type="protein sequence ID" value="NMO76037.1"/>
    <property type="molecule type" value="Genomic_DNA"/>
</dbReference>
<dbReference type="AlphaFoldDB" id="A0A7Y0PM70"/>
<dbReference type="RefSeq" id="WP_169187606.1">
    <property type="nucleotide sequence ID" value="NZ_JABBPK010000001.1"/>
</dbReference>
<proteinExistence type="inferred from homology"/>
<reference evidence="5 8" key="1">
    <citation type="submission" date="2020-04" db="EMBL/GenBank/DDBJ databases">
        <title>Bacillus sp. UniB3 isolated from commercial digestive syrup.</title>
        <authorList>
            <person name="Thorat V."/>
            <person name="Kirdat K."/>
            <person name="Tiwarekar B."/>
            <person name="Yadav A."/>
        </authorList>
    </citation>
    <scope>NUCLEOTIDE SEQUENCE [LARGE SCALE GENOMIC DNA]</scope>
    <source>
        <strain evidence="5 8">UniB3</strain>
    </source>
</reference>
<dbReference type="EMBL" id="JABBPK010000001">
    <property type="protein sequence ID" value="NMO79280.1"/>
    <property type="molecule type" value="Genomic_DNA"/>
</dbReference>
<protein>
    <submittedName>
        <fullName evidence="5">ISLre2 family transposase</fullName>
    </submittedName>
</protein>
<evidence type="ECO:0000313" key="2">
    <source>
        <dbReference type="EMBL" id="NMO75623.1"/>
    </source>
</evidence>
<evidence type="ECO:0000313" key="6">
    <source>
        <dbReference type="EMBL" id="NMO78007.1"/>
    </source>
</evidence>
<name>A0A7Y0PM70_9BACI</name>
<organism evidence="5 8">
    <name type="scientific">Niallia alba</name>
    <dbReference type="NCBI Taxonomy" id="2729105"/>
    <lineage>
        <taxon>Bacteria</taxon>
        <taxon>Bacillati</taxon>
        <taxon>Bacillota</taxon>
        <taxon>Bacilli</taxon>
        <taxon>Bacillales</taxon>
        <taxon>Bacillaceae</taxon>
        <taxon>Niallia</taxon>
    </lineage>
</organism>
<dbReference type="NCBIfam" id="NF033529">
    <property type="entry name" value="transpos_ISLre2"/>
    <property type="match status" value="1"/>
</dbReference>
<evidence type="ECO:0000313" key="7">
    <source>
        <dbReference type="EMBL" id="NMO79280.1"/>
    </source>
</evidence>
<keyword evidence="8" id="KW-1185">Reference proteome</keyword>
<comment type="caution">
    <text evidence="5">The sequence shown here is derived from an EMBL/GenBank/DDBJ whole genome shotgun (WGS) entry which is preliminary data.</text>
</comment>
<evidence type="ECO:0000313" key="4">
    <source>
        <dbReference type="EMBL" id="NMO76859.1"/>
    </source>
</evidence>
<dbReference type="EMBL" id="JABBPK010000001">
    <property type="protein sequence ID" value="NMO75623.1"/>
    <property type="molecule type" value="Genomic_DNA"/>
</dbReference>
<evidence type="ECO:0000313" key="3">
    <source>
        <dbReference type="EMBL" id="NMO76037.1"/>
    </source>
</evidence>
<evidence type="ECO:0000256" key="1">
    <source>
        <dbReference type="ARBA" id="ARBA00006539"/>
    </source>
</evidence>
<sequence length="445" mass="52086">MKKDTIQLPTLKELEKDLFVMLQKTFGEVLTKQLEEMDQQIAENRDKKRFYLQDKRAVEMDTSFGSIIINRNYYRDREKGGYVYLLDHYLEFEGSKGFSPLVETMAMEMAVQGTSYRHASSMIEKLLGYKVISHETIRQHLLQTEVTFVKPTDQLRKVLFVEVDGLYVKRQRGKRRGREEKIASVHEGWIVNGKRTSLIAKRHYVHKGKEAFWEGFEQFLIDNYNYNPSEHHLVINGDGAQWITACQDHYKNAFFVIDRFHVAREVKTLFKGHKRYRVIRKKLAQYDAKGFLVELNSAVGTLENEKKEERLEEFIQQLSKYPQALGDYREWLKEKDIDTSHYRPMGSAEGTMSVFAKRLKNGRSWCDKGIQAFIDFMVGMKDELEIKTILGRINPNDQTASVSQPKYYVEKLKSSVGELTRNNLSYLNRQKGKPIYHALQALRGF</sequence>
<dbReference type="EMBL" id="JABBPK010000001">
    <property type="protein sequence ID" value="NMO76859.1"/>
    <property type="molecule type" value="Genomic_DNA"/>
</dbReference>
<dbReference type="InterPro" id="IPR009620">
    <property type="entry name" value="UPF0236"/>
</dbReference>
<dbReference type="Pfam" id="PF06782">
    <property type="entry name" value="UPF0236"/>
    <property type="match status" value="1"/>
</dbReference>
<dbReference type="EMBL" id="JABBPK010000001">
    <property type="protein sequence ID" value="NMO77688.1"/>
    <property type="molecule type" value="Genomic_DNA"/>
</dbReference>
<accession>A0A7Y0PM70</accession>
<evidence type="ECO:0000313" key="8">
    <source>
        <dbReference type="Proteomes" id="UP000588491"/>
    </source>
</evidence>
<dbReference type="EMBL" id="JABBPK010000001">
    <property type="protein sequence ID" value="NMO78007.1"/>
    <property type="molecule type" value="Genomic_DNA"/>
</dbReference>
<dbReference type="Proteomes" id="UP000588491">
    <property type="component" value="Unassembled WGS sequence"/>
</dbReference>
<comment type="similarity">
    <text evidence="1">Belongs to the UPF0236 family.</text>
</comment>
<evidence type="ECO:0000313" key="5">
    <source>
        <dbReference type="EMBL" id="NMO77688.1"/>
    </source>
</evidence>